<gene>
    <name evidence="5" type="ORF">FIU01_07010</name>
</gene>
<keyword evidence="3" id="KW-0472">Membrane</keyword>
<dbReference type="GO" id="GO:0043709">
    <property type="term" value="P:cell adhesion involved in single-species biofilm formation"/>
    <property type="evidence" value="ECO:0007669"/>
    <property type="project" value="TreeGrafter"/>
</dbReference>
<dbReference type="SUPFAM" id="SSF55073">
    <property type="entry name" value="Nucleotide cyclase"/>
    <property type="match status" value="1"/>
</dbReference>
<dbReference type="FunFam" id="3.30.70.270:FF:000001">
    <property type="entry name" value="Diguanylate cyclase domain protein"/>
    <property type="match status" value="1"/>
</dbReference>
<dbReference type="Gene3D" id="3.30.70.270">
    <property type="match status" value="1"/>
</dbReference>
<dbReference type="GO" id="GO:0052621">
    <property type="term" value="F:diguanylate cyclase activity"/>
    <property type="evidence" value="ECO:0007669"/>
    <property type="project" value="UniProtKB-EC"/>
</dbReference>
<dbReference type="EC" id="2.7.7.65" evidence="1"/>
<dbReference type="InterPro" id="IPR043128">
    <property type="entry name" value="Rev_trsase/Diguanyl_cyclase"/>
</dbReference>
<evidence type="ECO:0000256" key="3">
    <source>
        <dbReference type="SAM" id="Phobius"/>
    </source>
</evidence>
<feature type="domain" description="GGDEF" evidence="4">
    <location>
        <begin position="255"/>
        <end position="396"/>
    </location>
</feature>
<dbReference type="CDD" id="cd01949">
    <property type="entry name" value="GGDEF"/>
    <property type="match status" value="1"/>
</dbReference>
<evidence type="ECO:0000256" key="1">
    <source>
        <dbReference type="ARBA" id="ARBA00012528"/>
    </source>
</evidence>
<protein>
    <recommendedName>
        <fullName evidence="1">diguanylate cyclase</fullName>
        <ecNumber evidence="1">2.7.7.65</ecNumber>
    </recommendedName>
</protein>
<keyword evidence="3" id="KW-0812">Transmembrane</keyword>
<feature type="transmembrane region" description="Helical" evidence="3">
    <location>
        <begin position="149"/>
        <end position="170"/>
    </location>
</feature>
<feature type="transmembrane region" description="Helical" evidence="3">
    <location>
        <begin position="40"/>
        <end position="59"/>
    </location>
</feature>
<dbReference type="PROSITE" id="PS50887">
    <property type="entry name" value="GGDEF"/>
    <property type="match status" value="1"/>
</dbReference>
<dbReference type="OrthoDB" id="9813903at2"/>
<evidence type="ECO:0000313" key="6">
    <source>
        <dbReference type="Proteomes" id="UP000311008"/>
    </source>
</evidence>
<evidence type="ECO:0000259" key="4">
    <source>
        <dbReference type="PROSITE" id="PS50887"/>
    </source>
</evidence>
<dbReference type="EMBL" id="CP040946">
    <property type="protein sequence ID" value="QDC45368.1"/>
    <property type="molecule type" value="Genomic_DNA"/>
</dbReference>
<sequence>MFDLNSAILSSIGLTLTLVLVLMIFGAYQQRTLIMHWVRGLLLFALGLGVYFIAQTSLVDGPQGVYAASAVTIIAWGVSLYVNGIRMFRGYRVYRYWPLLVVTTLLACNAVMLNTHTSERWILLSNLLVLICVFGDGSRSLVGHGKDFVAHVFWLCCSLFAGISLLLAFMATKVVLNDHVSLHSFSDWRIHAYVMSASVLVFTAVTALLLLVMHVRAQAGLQAIATLDVLTGVLNRRGLQEAATRMQAVSQRIRLPMGLLIVDLDYFKKVNDVYGHLVGDVVLKSCAGTIRAALRGGDVIGRYGGEEFCILMPNTGEQEAMILAERIRRIIEVTPVNIAGVESMSSDTQAIKCTVSVGAVSSETVGYGLEGLFAGADQNLYKAKQNGRNRIASNIDQLLNKPPESHKPAKRHASLIA</sequence>
<feature type="transmembrane region" description="Helical" evidence="3">
    <location>
        <begin position="190"/>
        <end position="212"/>
    </location>
</feature>
<organism evidence="5 6">
    <name type="scientific">Methylophilus medardicus</name>
    <dbReference type="NCBI Taxonomy" id="2588534"/>
    <lineage>
        <taxon>Bacteria</taxon>
        <taxon>Pseudomonadati</taxon>
        <taxon>Pseudomonadota</taxon>
        <taxon>Betaproteobacteria</taxon>
        <taxon>Nitrosomonadales</taxon>
        <taxon>Methylophilaceae</taxon>
        <taxon>Methylophilus</taxon>
    </lineage>
</organism>
<feature type="transmembrane region" description="Helical" evidence="3">
    <location>
        <begin position="96"/>
        <end position="115"/>
    </location>
</feature>
<dbReference type="Pfam" id="PF00990">
    <property type="entry name" value="GGDEF"/>
    <property type="match status" value="1"/>
</dbReference>
<dbReference type="Proteomes" id="UP000311008">
    <property type="component" value="Chromosome"/>
</dbReference>
<evidence type="ECO:0000313" key="5">
    <source>
        <dbReference type="EMBL" id="QDC45368.1"/>
    </source>
</evidence>
<feature type="transmembrane region" description="Helical" evidence="3">
    <location>
        <begin position="65"/>
        <end position="84"/>
    </location>
</feature>
<dbReference type="PANTHER" id="PTHR45138">
    <property type="entry name" value="REGULATORY COMPONENTS OF SENSORY TRANSDUCTION SYSTEM"/>
    <property type="match status" value="1"/>
</dbReference>
<dbReference type="SMART" id="SM00267">
    <property type="entry name" value="GGDEF"/>
    <property type="match status" value="1"/>
</dbReference>
<keyword evidence="6" id="KW-1185">Reference proteome</keyword>
<dbReference type="AlphaFoldDB" id="A0A5B8CVP6"/>
<reference evidence="6" key="1">
    <citation type="journal article" date="2019" name="ISME J.">
        <title>Evolution in action: habitat transition from sediment to the pelagial leads to genome streamlining in Methylophilaceae.</title>
        <authorList>
            <person name="Salcher M."/>
            <person name="Schaefle D."/>
            <person name="Kaspar M."/>
            <person name="Neuenschwander S.M."/>
            <person name="Ghai R."/>
        </authorList>
    </citation>
    <scope>NUCLEOTIDE SEQUENCE [LARGE SCALE GENOMIC DNA]</scope>
    <source>
        <strain evidence="6">MMS-M-51</strain>
    </source>
</reference>
<proteinExistence type="predicted"/>
<accession>A0A5B8CVP6</accession>
<dbReference type="NCBIfam" id="TIGR00254">
    <property type="entry name" value="GGDEF"/>
    <property type="match status" value="1"/>
</dbReference>
<evidence type="ECO:0000256" key="2">
    <source>
        <dbReference type="ARBA" id="ARBA00034247"/>
    </source>
</evidence>
<feature type="transmembrane region" description="Helical" evidence="3">
    <location>
        <begin position="121"/>
        <end position="137"/>
    </location>
</feature>
<dbReference type="InterPro" id="IPR000160">
    <property type="entry name" value="GGDEF_dom"/>
</dbReference>
<dbReference type="GO" id="GO:1902201">
    <property type="term" value="P:negative regulation of bacterial-type flagellum-dependent cell motility"/>
    <property type="evidence" value="ECO:0007669"/>
    <property type="project" value="TreeGrafter"/>
</dbReference>
<dbReference type="InterPro" id="IPR050469">
    <property type="entry name" value="Diguanylate_Cyclase"/>
</dbReference>
<keyword evidence="3" id="KW-1133">Transmembrane helix</keyword>
<comment type="catalytic activity">
    <reaction evidence="2">
        <text>2 GTP = 3',3'-c-di-GMP + 2 diphosphate</text>
        <dbReference type="Rhea" id="RHEA:24898"/>
        <dbReference type="ChEBI" id="CHEBI:33019"/>
        <dbReference type="ChEBI" id="CHEBI:37565"/>
        <dbReference type="ChEBI" id="CHEBI:58805"/>
        <dbReference type="EC" id="2.7.7.65"/>
    </reaction>
</comment>
<dbReference type="GO" id="GO:0005886">
    <property type="term" value="C:plasma membrane"/>
    <property type="evidence" value="ECO:0007669"/>
    <property type="project" value="TreeGrafter"/>
</dbReference>
<name>A0A5B8CVP6_9PROT</name>
<dbReference type="InterPro" id="IPR029787">
    <property type="entry name" value="Nucleotide_cyclase"/>
</dbReference>
<dbReference type="PANTHER" id="PTHR45138:SF9">
    <property type="entry name" value="DIGUANYLATE CYCLASE DGCM-RELATED"/>
    <property type="match status" value="1"/>
</dbReference>
<dbReference type="KEGG" id="mmec:FIU01_07010"/>
<feature type="transmembrane region" description="Helical" evidence="3">
    <location>
        <begin position="6"/>
        <end position="28"/>
    </location>
</feature>